<dbReference type="EC" id="3.1.4.4" evidence="3"/>
<dbReference type="AlphaFoldDB" id="A0A1Z4M0P4"/>
<dbReference type="GO" id="GO:0016891">
    <property type="term" value="F:RNA endonuclease activity producing 5'-phosphomonoesters, hydrolytic mechanism"/>
    <property type="evidence" value="ECO:0007669"/>
    <property type="project" value="TreeGrafter"/>
</dbReference>
<dbReference type="CDD" id="cd09173">
    <property type="entry name" value="PLDc_Nuc_like_unchar1_2"/>
    <property type="match status" value="1"/>
</dbReference>
<dbReference type="CDD" id="cd09116">
    <property type="entry name" value="PLDc_Nuc_like"/>
    <property type="match status" value="1"/>
</dbReference>
<evidence type="ECO:0000313" key="9">
    <source>
        <dbReference type="Proteomes" id="UP000218418"/>
    </source>
</evidence>
<evidence type="ECO:0000313" key="8">
    <source>
        <dbReference type="EMBL" id="BAY87059.1"/>
    </source>
</evidence>
<dbReference type="Gene3D" id="3.30.870.10">
    <property type="entry name" value="Endonuclease Chain A"/>
    <property type="match status" value="2"/>
</dbReference>
<dbReference type="InterPro" id="IPR001736">
    <property type="entry name" value="PLipase_D/transphosphatidylase"/>
</dbReference>
<feature type="domain" description="PLD phosphodiesterase" evidence="7">
    <location>
        <begin position="213"/>
        <end position="240"/>
    </location>
</feature>
<keyword evidence="9" id="KW-1185">Reference proteome</keyword>
<dbReference type="GO" id="GO:0006281">
    <property type="term" value="P:DNA repair"/>
    <property type="evidence" value="ECO:0007669"/>
    <property type="project" value="InterPro"/>
</dbReference>
<evidence type="ECO:0000256" key="3">
    <source>
        <dbReference type="ARBA" id="ARBA00012027"/>
    </source>
</evidence>
<evidence type="ECO:0000259" key="7">
    <source>
        <dbReference type="PROSITE" id="PS50035"/>
    </source>
</evidence>
<keyword evidence="4" id="KW-0378">Hydrolase</keyword>
<dbReference type="InterPro" id="IPR025202">
    <property type="entry name" value="PLD-like_dom"/>
</dbReference>
<name>A0A1Z4M0P4_9CYAN</name>
<dbReference type="Pfam" id="PF12836">
    <property type="entry name" value="HHH_3"/>
    <property type="match status" value="1"/>
</dbReference>
<gene>
    <name evidence="8" type="ORF">NIES267_65700</name>
</gene>
<keyword evidence="6" id="KW-0443">Lipid metabolism</keyword>
<dbReference type="PANTHER" id="PTHR43856">
    <property type="entry name" value="CARDIOLIPIN HYDROLASE"/>
    <property type="match status" value="1"/>
</dbReference>
<evidence type="ECO:0000256" key="2">
    <source>
        <dbReference type="ARBA" id="ARBA00008664"/>
    </source>
</evidence>
<dbReference type="GO" id="GO:0006793">
    <property type="term" value="P:phosphorus metabolic process"/>
    <property type="evidence" value="ECO:0007669"/>
    <property type="project" value="UniProtKB-ARBA"/>
</dbReference>
<dbReference type="GO" id="GO:0016042">
    <property type="term" value="P:lipid catabolic process"/>
    <property type="evidence" value="ECO:0007669"/>
    <property type="project" value="UniProtKB-KW"/>
</dbReference>
<dbReference type="Pfam" id="PF13091">
    <property type="entry name" value="PLDc_2"/>
    <property type="match status" value="2"/>
</dbReference>
<dbReference type="Proteomes" id="UP000218418">
    <property type="component" value="Chromosome"/>
</dbReference>
<dbReference type="SUPFAM" id="SSF47781">
    <property type="entry name" value="RuvA domain 2-like"/>
    <property type="match status" value="1"/>
</dbReference>
<dbReference type="PROSITE" id="PS50035">
    <property type="entry name" value="PLD"/>
    <property type="match status" value="2"/>
</dbReference>
<evidence type="ECO:0000256" key="4">
    <source>
        <dbReference type="ARBA" id="ARBA00022801"/>
    </source>
</evidence>
<dbReference type="SMART" id="SM00278">
    <property type="entry name" value="HhH1"/>
    <property type="match status" value="2"/>
</dbReference>
<evidence type="ECO:0000256" key="5">
    <source>
        <dbReference type="ARBA" id="ARBA00022963"/>
    </source>
</evidence>
<sequence>MEFFSKALKVLVKIKKPGCSKKPGFSTPRLFRKRINLLYLFLLIFPLTSCQQSRSNNTTLKPLPQDSSIQVYFNHSQTSEYQEPYRDKIRKGDNLEKIIIEAINQAESTIDIAVQELRLPLIAQALAKKHQAGIKIRIILENNYSRPWSDFTSDELIKLTKREQQKHLEFIKFVDINEDGRASDTEINQRDALKIIQNAKIPLIDDTADGSKGSGLMHHKFIVIDNRFVIVTSANFTLSGIHGDYDNYDSLGNVNNLIKIDSVELADIFTEEFNIMWGDGVGGKFDSKFGLQKPRRDFQQVIFGNNKVTVNFSPTSPTKLWINSSNGLIGKTLKSAEKSIDSALFVFSAQRLSNILETRHEQKVKIRTVIEPDFAYRFYSEGLDMTGVALSNKCKYELNNQPWENPINTTGVPLLTSGDLLHHKYAVIDKKTVITGSHNWTEAANTKNDETVLVIENSKIAAHYAREFERLYVNAEFGIPRRIKKKIEQEENVCGEIKAPSTFAEKGIVDINTATVEELVTLPGVGKKLAERIVKARREKRFDSLEDLERVKGIGKKMLFKLEGRVSF</sequence>
<dbReference type="GO" id="GO:0003677">
    <property type="term" value="F:DNA binding"/>
    <property type="evidence" value="ECO:0007669"/>
    <property type="project" value="InterPro"/>
</dbReference>
<feature type="domain" description="PLD phosphodiesterase" evidence="7">
    <location>
        <begin position="417"/>
        <end position="444"/>
    </location>
</feature>
<evidence type="ECO:0000256" key="1">
    <source>
        <dbReference type="ARBA" id="ARBA00000798"/>
    </source>
</evidence>
<organism evidence="8 9">
    <name type="scientific">Calothrix parasitica NIES-267</name>
    <dbReference type="NCBI Taxonomy" id="1973488"/>
    <lineage>
        <taxon>Bacteria</taxon>
        <taxon>Bacillati</taxon>
        <taxon>Cyanobacteriota</taxon>
        <taxon>Cyanophyceae</taxon>
        <taxon>Nostocales</taxon>
        <taxon>Calotrichaceae</taxon>
        <taxon>Calothrix</taxon>
    </lineage>
</organism>
<dbReference type="SMART" id="SM00155">
    <property type="entry name" value="PLDc"/>
    <property type="match status" value="2"/>
</dbReference>
<dbReference type="Gene3D" id="1.10.150.320">
    <property type="entry name" value="Photosystem II 12 kDa extrinsic protein"/>
    <property type="match status" value="1"/>
</dbReference>
<dbReference type="InterPro" id="IPR051406">
    <property type="entry name" value="PLD_domain"/>
</dbReference>
<dbReference type="InterPro" id="IPR003583">
    <property type="entry name" value="Hlx-hairpin-Hlx_DNA-bd_motif"/>
</dbReference>
<dbReference type="SUPFAM" id="SSF56024">
    <property type="entry name" value="Phospholipase D/nuclease"/>
    <property type="match status" value="2"/>
</dbReference>
<accession>A0A1Z4M0P4</accession>
<comment type="similarity">
    <text evidence="2">Belongs to the phospholipase D family.</text>
</comment>
<dbReference type="EMBL" id="AP018227">
    <property type="protein sequence ID" value="BAY87059.1"/>
    <property type="molecule type" value="Genomic_DNA"/>
</dbReference>
<proteinExistence type="inferred from homology"/>
<dbReference type="GO" id="GO:0004630">
    <property type="term" value="F:phospholipase D activity"/>
    <property type="evidence" value="ECO:0007669"/>
    <property type="project" value="UniProtKB-EC"/>
</dbReference>
<evidence type="ECO:0000256" key="6">
    <source>
        <dbReference type="ARBA" id="ARBA00023098"/>
    </source>
</evidence>
<protein>
    <recommendedName>
        <fullName evidence="3">phospholipase D</fullName>
        <ecNumber evidence="3">3.1.4.4</ecNumber>
    </recommendedName>
</protein>
<keyword evidence="5" id="KW-0442">Lipid degradation</keyword>
<dbReference type="InterPro" id="IPR010994">
    <property type="entry name" value="RuvA_2-like"/>
</dbReference>
<dbReference type="PANTHER" id="PTHR43856:SF1">
    <property type="entry name" value="MITOCHONDRIAL CARDIOLIPIN HYDROLASE"/>
    <property type="match status" value="1"/>
</dbReference>
<reference evidence="8 9" key="1">
    <citation type="submission" date="2017-06" db="EMBL/GenBank/DDBJ databases">
        <title>Genome sequencing of cyanobaciteial culture collection at National Institute for Environmental Studies (NIES).</title>
        <authorList>
            <person name="Hirose Y."/>
            <person name="Shimura Y."/>
            <person name="Fujisawa T."/>
            <person name="Nakamura Y."/>
            <person name="Kawachi M."/>
        </authorList>
    </citation>
    <scope>NUCLEOTIDE SEQUENCE [LARGE SCALE GENOMIC DNA]</scope>
    <source>
        <strain evidence="8 9">NIES-267</strain>
    </source>
</reference>
<comment type="catalytic activity">
    <reaction evidence="1">
        <text>a 1,2-diacyl-sn-glycero-3-phosphocholine + H2O = a 1,2-diacyl-sn-glycero-3-phosphate + choline + H(+)</text>
        <dbReference type="Rhea" id="RHEA:14445"/>
        <dbReference type="ChEBI" id="CHEBI:15354"/>
        <dbReference type="ChEBI" id="CHEBI:15377"/>
        <dbReference type="ChEBI" id="CHEBI:15378"/>
        <dbReference type="ChEBI" id="CHEBI:57643"/>
        <dbReference type="ChEBI" id="CHEBI:58608"/>
        <dbReference type="EC" id="3.1.4.4"/>
    </reaction>
</comment>